<accession>A0A388K968</accession>
<protein>
    <submittedName>
        <fullName evidence="2">Uncharacterized protein</fullName>
    </submittedName>
</protein>
<keyword evidence="3" id="KW-1185">Reference proteome</keyword>
<reference evidence="2 3" key="1">
    <citation type="journal article" date="2018" name="Cell">
        <title>The Chara Genome: Secondary Complexity and Implications for Plant Terrestrialization.</title>
        <authorList>
            <person name="Nishiyama T."/>
            <person name="Sakayama H."/>
            <person name="Vries J.D."/>
            <person name="Buschmann H."/>
            <person name="Saint-Marcoux D."/>
            <person name="Ullrich K.K."/>
            <person name="Haas F.B."/>
            <person name="Vanderstraeten L."/>
            <person name="Becker D."/>
            <person name="Lang D."/>
            <person name="Vosolsobe S."/>
            <person name="Rombauts S."/>
            <person name="Wilhelmsson P.K.I."/>
            <person name="Janitza P."/>
            <person name="Kern R."/>
            <person name="Heyl A."/>
            <person name="Rumpler F."/>
            <person name="Villalobos L.I.A.C."/>
            <person name="Clay J.M."/>
            <person name="Skokan R."/>
            <person name="Toyoda A."/>
            <person name="Suzuki Y."/>
            <person name="Kagoshima H."/>
            <person name="Schijlen E."/>
            <person name="Tajeshwar N."/>
            <person name="Catarino B."/>
            <person name="Hetherington A.J."/>
            <person name="Saltykova A."/>
            <person name="Bonnot C."/>
            <person name="Breuninger H."/>
            <person name="Symeonidi A."/>
            <person name="Radhakrishnan G.V."/>
            <person name="Van Nieuwerburgh F."/>
            <person name="Deforce D."/>
            <person name="Chang C."/>
            <person name="Karol K.G."/>
            <person name="Hedrich R."/>
            <person name="Ulvskov P."/>
            <person name="Glockner G."/>
            <person name="Delwiche C.F."/>
            <person name="Petrasek J."/>
            <person name="Van de Peer Y."/>
            <person name="Friml J."/>
            <person name="Beilby M."/>
            <person name="Dolan L."/>
            <person name="Kohara Y."/>
            <person name="Sugano S."/>
            <person name="Fujiyama A."/>
            <person name="Delaux P.-M."/>
            <person name="Quint M."/>
            <person name="TheiBen G."/>
            <person name="Hagemann M."/>
            <person name="Harholt J."/>
            <person name="Dunand C."/>
            <person name="Zachgo S."/>
            <person name="Langdale J."/>
            <person name="Maumus F."/>
            <person name="Straeten D.V.D."/>
            <person name="Gould S.B."/>
            <person name="Rensing S.A."/>
        </authorList>
    </citation>
    <scope>NUCLEOTIDE SEQUENCE [LARGE SCALE GENOMIC DNA]</scope>
    <source>
        <strain evidence="2 3">S276</strain>
    </source>
</reference>
<evidence type="ECO:0000313" key="3">
    <source>
        <dbReference type="Proteomes" id="UP000265515"/>
    </source>
</evidence>
<dbReference type="AlphaFoldDB" id="A0A388K968"/>
<gene>
    <name evidence="2" type="ORF">CBR_g64863</name>
</gene>
<sequence>MLRGATSGIRASDKLPTIDMWQWRSVHVLKAAMDELIVVPGHGVIEAQLIQLFYCVLPEQVQGHFFSKKQQPRMAYDLLSREAVAFAAQAMAVTTFWHKDLTKGRKWKGRTISGQMKANDSIILTMEDVEEIPYTRIEWGLEEDISAGKGSTYDVSRPEGGCKEEEEAEAGMASPQVAEDRAARRLAATRTAKREKGVKVLHLTACVPVKEKGARYLAIWWVGRGGRRRWCKVLGYGGGGQYKVLGYGGRLMEVVEEEGAGAWLWWTGDGGGRRMCKVLGDGGGVMEMEEEDCVRLGCGPGVGFEAGKVRSPITAVTFDAAAIFVIADTFVAALTTAATVTLPLP</sequence>
<evidence type="ECO:0000313" key="2">
    <source>
        <dbReference type="EMBL" id="GBG66590.1"/>
    </source>
</evidence>
<feature type="region of interest" description="Disordered" evidence="1">
    <location>
        <begin position="150"/>
        <end position="176"/>
    </location>
</feature>
<dbReference type="Proteomes" id="UP000265515">
    <property type="component" value="Unassembled WGS sequence"/>
</dbReference>
<comment type="caution">
    <text evidence="2">The sequence shown here is derived from an EMBL/GenBank/DDBJ whole genome shotgun (WGS) entry which is preliminary data.</text>
</comment>
<dbReference type="Gramene" id="GBG66590">
    <property type="protein sequence ID" value="GBG66590"/>
    <property type="gene ID" value="CBR_g64863"/>
</dbReference>
<dbReference type="EMBL" id="BFEA01000076">
    <property type="protein sequence ID" value="GBG66590.1"/>
    <property type="molecule type" value="Genomic_DNA"/>
</dbReference>
<organism evidence="2 3">
    <name type="scientific">Chara braunii</name>
    <name type="common">Braun's stonewort</name>
    <dbReference type="NCBI Taxonomy" id="69332"/>
    <lineage>
        <taxon>Eukaryota</taxon>
        <taxon>Viridiplantae</taxon>
        <taxon>Streptophyta</taxon>
        <taxon>Charophyceae</taxon>
        <taxon>Charales</taxon>
        <taxon>Characeae</taxon>
        <taxon>Chara</taxon>
    </lineage>
</organism>
<proteinExistence type="predicted"/>
<evidence type="ECO:0000256" key="1">
    <source>
        <dbReference type="SAM" id="MobiDB-lite"/>
    </source>
</evidence>
<name>A0A388K968_CHABU</name>